<dbReference type="GeneID" id="15392783"/>
<dbReference type="HOGENOM" id="CLU_058969_0_0_2"/>
<evidence type="ECO:0000256" key="7">
    <source>
        <dbReference type="ARBA" id="ARBA00023004"/>
    </source>
</evidence>
<evidence type="ECO:0000313" key="11">
    <source>
        <dbReference type="EMBL" id="AGK61142.1"/>
    </source>
</evidence>
<evidence type="ECO:0000313" key="12">
    <source>
        <dbReference type="Proteomes" id="UP000013307"/>
    </source>
</evidence>
<evidence type="ECO:0000256" key="8">
    <source>
        <dbReference type="ARBA" id="ARBA00023014"/>
    </source>
</evidence>
<keyword evidence="12" id="KW-1185">Reference proteome</keyword>
<dbReference type="SUPFAM" id="SSF54862">
    <property type="entry name" value="4Fe-4S ferredoxins"/>
    <property type="match status" value="1"/>
</dbReference>
<dbReference type="PROSITE" id="PS51918">
    <property type="entry name" value="RADICAL_SAM"/>
    <property type="match status" value="1"/>
</dbReference>
<reference evidence="11 12" key="1">
    <citation type="journal article" date="2013" name="Genome Announc.">
        <title>Complete Genome Sequence of the Thermophilic and Facultatively Chemolithoautotrophic Sulfate Reducer Archaeoglobus sulfaticallidus Strain PM70-1T.</title>
        <authorList>
            <person name="Stokke R."/>
            <person name="Hocking W.P."/>
            <person name="Steinsbu B.O."/>
            <person name="Steen I.H."/>
        </authorList>
    </citation>
    <scope>NUCLEOTIDE SEQUENCE [LARGE SCALE GENOMIC DNA]</scope>
    <source>
        <strain evidence="11">PM70-1</strain>
    </source>
</reference>
<dbReference type="EMBL" id="CP005290">
    <property type="protein sequence ID" value="AGK61142.1"/>
    <property type="molecule type" value="Genomic_DNA"/>
</dbReference>
<dbReference type="Proteomes" id="UP000013307">
    <property type="component" value="Chromosome"/>
</dbReference>
<dbReference type="PROSITE" id="PS51379">
    <property type="entry name" value="4FE4S_FER_2"/>
    <property type="match status" value="2"/>
</dbReference>
<dbReference type="SFLD" id="SFLDG01066">
    <property type="entry name" value="organic_radical-activating_enz"/>
    <property type="match status" value="1"/>
</dbReference>
<organism evidence="11 12">
    <name type="scientific">Archaeoglobus sulfaticallidus PM70-1</name>
    <dbReference type="NCBI Taxonomy" id="387631"/>
    <lineage>
        <taxon>Archaea</taxon>
        <taxon>Methanobacteriati</taxon>
        <taxon>Methanobacteriota</taxon>
        <taxon>Archaeoglobi</taxon>
        <taxon>Archaeoglobales</taxon>
        <taxon>Archaeoglobaceae</taxon>
        <taxon>Archaeoglobus</taxon>
    </lineage>
</organism>
<evidence type="ECO:0000256" key="2">
    <source>
        <dbReference type="ARBA" id="ARBA00009777"/>
    </source>
</evidence>
<dbReference type="Pfam" id="PF13353">
    <property type="entry name" value="Fer4_12"/>
    <property type="match status" value="1"/>
</dbReference>
<keyword evidence="6" id="KW-0560">Oxidoreductase</keyword>
<keyword evidence="3" id="KW-0004">4Fe-4S</keyword>
<dbReference type="RefSeq" id="WP_015590740.1">
    <property type="nucleotide sequence ID" value="NC_021169.1"/>
</dbReference>
<dbReference type="Gene3D" id="3.80.30.10">
    <property type="entry name" value="pyruvate-formate lyase- activating enzyme"/>
    <property type="match status" value="1"/>
</dbReference>
<feature type="domain" description="4Fe-4S ferredoxin-type" evidence="9">
    <location>
        <begin position="45"/>
        <end position="73"/>
    </location>
</feature>
<evidence type="ECO:0000256" key="3">
    <source>
        <dbReference type="ARBA" id="ARBA00022485"/>
    </source>
</evidence>
<dbReference type="InterPro" id="IPR017896">
    <property type="entry name" value="4Fe4S_Fe-S-bd"/>
</dbReference>
<feature type="domain" description="4Fe-4S ferredoxin-type" evidence="9">
    <location>
        <begin position="74"/>
        <end position="103"/>
    </location>
</feature>
<comment type="similarity">
    <text evidence="2">Belongs to the organic radical-activating enzymes family.</text>
</comment>
<dbReference type="OrthoDB" id="5583at2157"/>
<dbReference type="KEGG" id="ast:Asulf_01142"/>
<accession>N0BFT2</accession>
<dbReference type="GO" id="GO:0016491">
    <property type="term" value="F:oxidoreductase activity"/>
    <property type="evidence" value="ECO:0007669"/>
    <property type="project" value="UniProtKB-KW"/>
</dbReference>
<keyword evidence="7" id="KW-0408">Iron</keyword>
<dbReference type="NCBIfam" id="TIGR02494">
    <property type="entry name" value="PFLE_PFLC"/>
    <property type="match status" value="1"/>
</dbReference>
<dbReference type="SFLD" id="SFLDG01118">
    <property type="entry name" value="activating_enzymes__group_2"/>
    <property type="match status" value="1"/>
</dbReference>
<dbReference type="PROSITE" id="PS01087">
    <property type="entry name" value="RADICAL_ACTIVATING"/>
    <property type="match status" value="1"/>
</dbReference>
<keyword evidence="8" id="KW-0411">Iron-sulfur</keyword>
<evidence type="ECO:0000256" key="4">
    <source>
        <dbReference type="ARBA" id="ARBA00022691"/>
    </source>
</evidence>
<gene>
    <name evidence="11" type="ORF">Asulf_01142</name>
</gene>
<dbReference type="SUPFAM" id="SSF102114">
    <property type="entry name" value="Radical SAM enzymes"/>
    <property type="match status" value="1"/>
</dbReference>
<dbReference type="InterPro" id="IPR007197">
    <property type="entry name" value="rSAM"/>
</dbReference>
<dbReference type="InterPro" id="IPR012839">
    <property type="entry name" value="Organic_radical_activase"/>
</dbReference>
<dbReference type="InterPro" id="IPR034457">
    <property type="entry name" value="Organic_radical-activating"/>
</dbReference>
<comment type="cofactor">
    <cofactor evidence="1">
        <name>[4Fe-4S] cluster</name>
        <dbReference type="ChEBI" id="CHEBI:49883"/>
    </cofactor>
</comment>
<dbReference type="InterPro" id="IPR001989">
    <property type="entry name" value="Radical_activat_CS"/>
</dbReference>
<evidence type="ECO:0000259" key="10">
    <source>
        <dbReference type="PROSITE" id="PS51918"/>
    </source>
</evidence>
<dbReference type="InterPro" id="IPR040074">
    <property type="entry name" value="BssD/PflA/YjjW"/>
</dbReference>
<keyword evidence="5" id="KW-0479">Metal-binding</keyword>
<keyword evidence="4" id="KW-0949">S-adenosyl-L-methionine</keyword>
<evidence type="ECO:0000259" key="9">
    <source>
        <dbReference type="PROSITE" id="PS51379"/>
    </source>
</evidence>
<proteinExistence type="inferred from homology"/>
<feature type="domain" description="Radical SAM core" evidence="10">
    <location>
        <begin position="14"/>
        <end position="292"/>
    </location>
</feature>
<name>N0BFT2_9EURY</name>
<dbReference type="STRING" id="387631.Asulf_01142"/>
<dbReference type="GO" id="GO:0051539">
    <property type="term" value="F:4 iron, 4 sulfur cluster binding"/>
    <property type="evidence" value="ECO:0007669"/>
    <property type="project" value="UniProtKB-KW"/>
</dbReference>
<dbReference type="Gene3D" id="3.30.70.20">
    <property type="match status" value="1"/>
</dbReference>
<dbReference type="Pfam" id="PF04055">
    <property type="entry name" value="Radical_SAM"/>
    <property type="match status" value="1"/>
</dbReference>
<dbReference type="InterPro" id="IPR058240">
    <property type="entry name" value="rSAM_sf"/>
</dbReference>
<evidence type="ECO:0000256" key="6">
    <source>
        <dbReference type="ARBA" id="ARBA00023002"/>
    </source>
</evidence>
<sequence length="299" mass="34737">MKGRIFRIQRFSIHDGYGIRTTVFLKGCPLRCVWCHNPESQRFDIDLAYREDMCTGCLSCIEVCERDALLWEGERVSVNSDLCNGCGACVENCSNNALILYGYDIEAEDVIREVEKDLIFYRNSSGGVTFSGGEPYFQTDFLLELLRLCRERGISTAVDTSGYTRWENIEKSLNLVDLFLYDLKDYDSQRHLRFTGVDNRTILENLEKLVKTAEVVVRIPFIPSCNFQSERDFQGFLELLIKLDVERVDVLPYHSLSRDKYRWLDMEFYDVRDKLKPNHEDFADMIRNAGFKVSTGGYF</sequence>
<dbReference type="PANTHER" id="PTHR30352:SF4">
    <property type="entry name" value="PYRUVATE FORMATE-LYASE 2-ACTIVATING ENZYME"/>
    <property type="match status" value="1"/>
</dbReference>
<dbReference type="SFLD" id="SFLDS00029">
    <property type="entry name" value="Radical_SAM"/>
    <property type="match status" value="1"/>
</dbReference>
<evidence type="ECO:0000256" key="1">
    <source>
        <dbReference type="ARBA" id="ARBA00001966"/>
    </source>
</evidence>
<dbReference type="AlphaFoldDB" id="N0BFT2"/>
<dbReference type="PANTHER" id="PTHR30352">
    <property type="entry name" value="PYRUVATE FORMATE-LYASE-ACTIVATING ENZYME"/>
    <property type="match status" value="1"/>
</dbReference>
<protein>
    <submittedName>
        <fullName evidence="11">Glycyl-radical enzyme activating protein family</fullName>
    </submittedName>
</protein>
<dbReference type="GO" id="GO:0046872">
    <property type="term" value="F:metal ion binding"/>
    <property type="evidence" value="ECO:0007669"/>
    <property type="project" value="UniProtKB-KW"/>
</dbReference>
<dbReference type="eggNOG" id="arCOG00952">
    <property type="taxonomic scope" value="Archaea"/>
</dbReference>
<dbReference type="CDD" id="cd01335">
    <property type="entry name" value="Radical_SAM"/>
    <property type="match status" value="1"/>
</dbReference>
<dbReference type="PIRSF" id="PIRSF000371">
    <property type="entry name" value="PFL_act_enz"/>
    <property type="match status" value="1"/>
</dbReference>
<evidence type="ECO:0000256" key="5">
    <source>
        <dbReference type="ARBA" id="ARBA00022723"/>
    </source>
</evidence>